<comment type="subcellular location">
    <subcellularLocation>
        <location evidence="1">Membrane</location>
        <topology evidence="1">Multi-pass membrane protein</topology>
    </subcellularLocation>
</comment>
<feature type="transmembrane region" description="Helical" evidence="7">
    <location>
        <begin position="169"/>
        <end position="188"/>
    </location>
</feature>
<evidence type="ECO:0000313" key="9">
    <source>
        <dbReference type="Proteomes" id="UP001189429"/>
    </source>
</evidence>
<evidence type="ECO:0000313" key="8">
    <source>
        <dbReference type="EMBL" id="CAK0883142.1"/>
    </source>
</evidence>
<keyword evidence="6 7" id="KW-0472">Membrane</keyword>
<dbReference type="Pfam" id="PF05875">
    <property type="entry name" value="Ceramidase"/>
    <property type="match status" value="1"/>
</dbReference>
<comment type="caution">
    <text evidence="8">The sequence shown here is derived from an EMBL/GenBank/DDBJ whole genome shotgun (WGS) entry which is preliminary data.</text>
</comment>
<gene>
    <name evidence="8" type="ORF">PCOR1329_LOCUS65419</name>
</gene>
<evidence type="ECO:0000256" key="4">
    <source>
        <dbReference type="ARBA" id="ARBA00022801"/>
    </source>
</evidence>
<dbReference type="PANTHER" id="PTHR46187">
    <property type="entry name" value="ALKALINE CERAMIDASE 3"/>
    <property type="match status" value="1"/>
</dbReference>
<reference evidence="8" key="1">
    <citation type="submission" date="2023-10" db="EMBL/GenBank/DDBJ databases">
        <authorList>
            <person name="Chen Y."/>
            <person name="Shah S."/>
            <person name="Dougan E. K."/>
            <person name="Thang M."/>
            <person name="Chan C."/>
        </authorList>
    </citation>
    <scope>NUCLEOTIDE SEQUENCE [LARGE SCALE GENOMIC DNA]</scope>
</reference>
<protein>
    <recommendedName>
        <fullName evidence="10">Alkaline ceramidase</fullName>
    </recommendedName>
</protein>
<feature type="transmembrane region" description="Helical" evidence="7">
    <location>
        <begin position="115"/>
        <end position="133"/>
    </location>
</feature>
<keyword evidence="3 7" id="KW-0812">Transmembrane</keyword>
<sequence>MEGFWGAKTASVNWCEADYAVTAYIAEFWNSLSSLAIVVIGSYGMWMHWRAVEPRYVVAFASFIVVGLGSAAFHGTLWRSMQLLDELPMLWADGVFIYILITMEDDMDREPRRGLMFAFAAAEVLMTLAVIILDTSSQDVFLLFYGSQALYLFVASGRYDVKYNAPGTVMLLETGLLFYGGGFLLWLVDRNFCPHVSMLYLHVFWHVFAGLGTFSSILFWIWIRHEFLGLRPVLRGATPLTRWVEAGEKLV</sequence>
<name>A0ABN9WDG8_9DINO</name>
<evidence type="ECO:0000256" key="2">
    <source>
        <dbReference type="ARBA" id="ARBA00009780"/>
    </source>
</evidence>
<evidence type="ECO:0000256" key="1">
    <source>
        <dbReference type="ARBA" id="ARBA00004141"/>
    </source>
</evidence>
<evidence type="ECO:0000256" key="5">
    <source>
        <dbReference type="ARBA" id="ARBA00022989"/>
    </source>
</evidence>
<evidence type="ECO:0000256" key="6">
    <source>
        <dbReference type="ARBA" id="ARBA00023136"/>
    </source>
</evidence>
<proteinExistence type="inferred from homology"/>
<feature type="transmembrane region" description="Helical" evidence="7">
    <location>
        <begin position="200"/>
        <end position="223"/>
    </location>
</feature>
<dbReference type="Proteomes" id="UP001189429">
    <property type="component" value="Unassembled WGS sequence"/>
</dbReference>
<dbReference type="PANTHER" id="PTHR46187:SF3">
    <property type="entry name" value="ALKALINE CERAMIDASE 3"/>
    <property type="match status" value="1"/>
</dbReference>
<dbReference type="EMBL" id="CAUYUJ010018382">
    <property type="protein sequence ID" value="CAK0883142.1"/>
    <property type="molecule type" value="Genomic_DNA"/>
</dbReference>
<evidence type="ECO:0000256" key="7">
    <source>
        <dbReference type="SAM" id="Phobius"/>
    </source>
</evidence>
<keyword evidence="9" id="KW-1185">Reference proteome</keyword>
<keyword evidence="4" id="KW-0378">Hydrolase</keyword>
<feature type="transmembrane region" description="Helical" evidence="7">
    <location>
        <begin position="28"/>
        <end position="49"/>
    </location>
</feature>
<organism evidence="8 9">
    <name type="scientific">Prorocentrum cordatum</name>
    <dbReference type="NCBI Taxonomy" id="2364126"/>
    <lineage>
        <taxon>Eukaryota</taxon>
        <taxon>Sar</taxon>
        <taxon>Alveolata</taxon>
        <taxon>Dinophyceae</taxon>
        <taxon>Prorocentrales</taxon>
        <taxon>Prorocentraceae</taxon>
        <taxon>Prorocentrum</taxon>
    </lineage>
</organism>
<accession>A0ABN9WDG8</accession>
<feature type="transmembrane region" description="Helical" evidence="7">
    <location>
        <begin position="56"/>
        <end position="75"/>
    </location>
</feature>
<dbReference type="InterPro" id="IPR008901">
    <property type="entry name" value="ACER"/>
</dbReference>
<evidence type="ECO:0000256" key="3">
    <source>
        <dbReference type="ARBA" id="ARBA00022692"/>
    </source>
</evidence>
<comment type="similarity">
    <text evidence="2">Belongs to the alkaline ceramidase family.</text>
</comment>
<keyword evidence="5 7" id="KW-1133">Transmembrane helix</keyword>
<feature type="transmembrane region" description="Helical" evidence="7">
    <location>
        <begin position="139"/>
        <end position="157"/>
    </location>
</feature>
<evidence type="ECO:0008006" key="10">
    <source>
        <dbReference type="Google" id="ProtNLM"/>
    </source>
</evidence>